<organism evidence="1 2">
    <name type="scientific">Streptomyces roseicoloratus</name>
    <dbReference type="NCBI Taxonomy" id="2508722"/>
    <lineage>
        <taxon>Bacteria</taxon>
        <taxon>Bacillati</taxon>
        <taxon>Actinomycetota</taxon>
        <taxon>Actinomycetes</taxon>
        <taxon>Kitasatosporales</taxon>
        <taxon>Streptomycetaceae</taxon>
        <taxon>Streptomyces</taxon>
    </lineage>
</organism>
<dbReference type="RefSeq" id="WP_181019014.1">
    <property type="nucleotide sequence ID" value="NZ_CP133762.1"/>
</dbReference>
<evidence type="ECO:0000313" key="2">
    <source>
        <dbReference type="Proteomes" id="UP001250858"/>
    </source>
</evidence>
<dbReference type="EMBL" id="CP133762">
    <property type="protein sequence ID" value="WMX44010.1"/>
    <property type="molecule type" value="Genomic_DNA"/>
</dbReference>
<sequence>MNGTTAGTGPGRVVVGVDGSPPAHTAVLWAAAEAALAVRGAAEPAEAGPVLAAVRDGAGARPRFVPRSGPSPAP</sequence>
<name>A0ABY9RSU2_9ACTN</name>
<dbReference type="Proteomes" id="UP001250858">
    <property type="component" value="Chromosome"/>
</dbReference>
<accession>A0ABY9RSU2</accession>
<dbReference type="InterPro" id="IPR014729">
    <property type="entry name" value="Rossmann-like_a/b/a_fold"/>
</dbReference>
<reference evidence="1 2" key="1">
    <citation type="submission" date="2023-09" db="EMBL/GenBank/DDBJ databases">
        <title>Complete genome of Streptomyces roseicoloratus T14.</title>
        <authorList>
            <person name="Bashizi T."/>
            <person name="Kim M.-J."/>
            <person name="Lee G."/>
            <person name="Tagele S.B."/>
            <person name="Shin J.-H."/>
        </authorList>
    </citation>
    <scope>NUCLEOTIDE SEQUENCE [LARGE SCALE GENOMIC DNA]</scope>
    <source>
        <strain evidence="1 2">T14</strain>
    </source>
</reference>
<evidence type="ECO:0000313" key="1">
    <source>
        <dbReference type="EMBL" id="WMX44010.1"/>
    </source>
</evidence>
<dbReference type="Gene3D" id="3.40.50.620">
    <property type="entry name" value="HUPs"/>
    <property type="match status" value="1"/>
</dbReference>
<keyword evidence="2" id="KW-1185">Reference proteome</keyword>
<evidence type="ECO:0008006" key="3">
    <source>
        <dbReference type="Google" id="ProtNLM"/>
    </source>
</evidence>
<proteinExistence type="predicted"/>
<protein>
    <recommendedName>
        <fullName evidence="3">UspA domain-containing protein</fullName>
    </recommendedName>
</protein>
<gene>
    <name evidence="1" type="ORF">RGF97_02855</name>
</gene>